<dbReference type="Proteomes" id="UP000645462">
    <property type="component" value="Unassembled WGS sequence"/>
</dbReference>
<organism evidence="3 4">
    <name type="scientific">Marivita lacus</name>
    <dbReference type="NCBI Taxonomy" id="1323742"/>
    <lineage>
        <taxon>Bacteria</taxon>
        <taxon>Pseudomonadati</taxon>
        <taxon>Pseudomonadota</taxon>
        <taxon>Alphaproteobacteria</taxon>
        <taxon>Rhodobacterales</taxon>
        <taxon>Roseobacteraceae</taxon>
        <taxon>Marivita</taxon>
    </lineage>
</organism>
<feature type="region of interest" description="Disordered" evidence="1">
    <location>
        <begin position="513"/>
        <end position="562"/>
    </location>
</feature>
<feature type="transmembrane region" description="Helical" evidence="2">
    <location>
        <begin position="298"/>
        <end position="320"/>
    </location>
</feature>
<gene>
    <name evidence="3" type="ORF">GCM10011363_45250</name>
</gene>
<keyword evidence="4" id="KW-1185">Reference proteome</keyword>
<feature type="compositionally biased region" description="Basic and acidic residues" evidence="1">
    <location>
        <begin position="517"/>
        <end position="527"/>
    </location>
</feature>
<keyword evidence="2" id="KW-0812">Transmembrane</keyword>
<dbReference type="RefSeq" id="WP_188484371.1">
    <property type="nucleotide sequence ID" value="NZ_BMFC01000029.1"/>
</dbReference>
<feature type="compositionally biased region" description="Polar residues" evidence="1">
    <location>
        <begin position="528"/>
        <end position="537"/>
    </location>
</feature>
<keyword evidence="2" id="KW-0472">Membrane</keyword>
<evidence type="ECO:0000256" key="1">
    <source>
        <dbReference type="SAM" id="MobiDB-lite"/>
    </source>
</evidence>
<comment type="caution">
    <text evidence="3">The sequence shown here is derived from an EMBL/GenBank/DDBJ whole genome shotgun (WGS) entry which is preliminary data.</text>
</comment>
<evidence type="ECO:0000313" key="4">
    <source>
        <dbReference type="Proteomes" id="UP000645462"/>
    </source>
</evidence>
<proteinExistence type="predicted"/>
<accession>A0ABQ1LED2</accession>
<dbReference type="EMBL" id="BMFC01000029">
    <property type="protein sequence ID" value="GGC23676.1"/>
    <property type="molecule type" value="Genomic_DNA"/>
</dbReference>
<reference evidence="4" key="1">
    <citation type="journal article" date="2019" name="Int. J. Syst. Evol. Microbiol.">
        <title>The Global Catalogue of Microorganisms (GCM) 10K type strain sequencing project: providing services to taxonomists for standard genome sequencing and annotation.</title>
        <authorList>
            <consortium name="The Broad Institute Genomics Platform"/>
            <consortium name="The Broad Institute Genome Sequencing Center for Infectious Disease"/>
            <person name="Wu L."/>
            <person name="Ma J."/>
        </authorList>
    </citation>
    <scope>NUCLEOTIDE SEQUENCE [LARGE SCALE GENOMIC DNA]</scope>
    <source>
        <strain evidence="4">CGMCC 1.12478</strain>
    </source>
</reference>
<evidence type="ECO:0000313" key="3">
    <source>
        <dbReference type="EMBL" id="GGC23676.1"/>
    </source>
</evidence>
<evidence type="ECO:0000256" key="2">
    <source>
        <dbReference type="SAM" id="Phobius"/>
    </source>
</evidence>
<protein>
    <submittedName>
        <fullName evidence="3">Uncharacterized protein</fullName>
    </submittedName>
</protein>
<name>A0ABQ1LED2_9RHOB</name>
<feature type="region of interest" description="Disordered" evidence="1">
    <location>
        <begin position="345"/>
        <end position="385"/>
    </location>
</feature>
<sequence>MKPDFALTFSEKSISLLYRSSNGWIPVGDVDLDVVDLRNALADLRTKAYALSATGGQVRLVIPNEQIKYLTIADGGQTGRALQHDIRIALNGTTPYAVHELCFDWSHGAGHIHVAAVAQKALVEAETFAINHHFDPVCFVAKAPEGAFVGEVFFGPATGWRDAVSQKDGISAERAVLDHPVEDHSPGLDAFPDEPSKASCDPLVPELVTSETSGALVLSRVCPSAVPRIGSPATTVPVAARVRLGGARRSTHDSKVAAPVTQVDPVGDRANPKIDPAQDIAAVKDKPADHRIEGKPRFLGLMLTFVLLIFLLAVAVWAIVFQDGSQGRFFAREFGISSFWPTPDTERRSLDESDAQFPVPGVAGAPSDDDEGLSSALPPPDVPTPTEALVQYAATGIWLTSPEAPPPPSLTTLNDLHVAVIDPRVQQLDAVALPGADTLRDDPPYLLERSPVPPKTEVMPDPPGLVVATPEGRVNPDGVRIFAGRPPVVPPIRAMPQSVPAIPTAEAIVTAAAPRSELVRPRARPTEQIDNTSTTQPAMRPPAALRPTTQPDIPLADGDDGSRLVSGLQSVTPVARPPNFAQIVESTSSMPPALQNTLDLIGVYGKPPNRRALVRLSNGRFQKVNVGDPLDGGRVDAIGDDALYYSTNGRIVVLNILED</sequence>
<keyword evidence="2" id="KW-1133">Transmembrane helix</keyword>